<protein>
    <submittedName>
        <fullName evidence="2">Uncharacterized protein</fullName>
    </submittedName>
</protein>
<dbReference type="EMBL" id="QPFP01000014">
    <property type="protein sequence ID" value="TEB32797.1"/>
    <property type="molecule type" value="Genomic_DNA"/>
</dbReference>
<keyword evidence="3" id="KW-1185">Reference proteome</keyword>
<feature type="region of interest" description="Disordered" evidence="1">
    <location>
        <begin position="1"/>
        <end position="24"/>
    </location>
</feature>
<evidence type="ECO:0000313" key="2">
    <source>
        <dbReference type="EMBL" id="TEB32797.1"/>
    </source>
</evidence>
<gene>
    <name evidence="2" type="ORF">FA13DRAFT_1731319</name>
</gene>
<accession>A0A4Y7TF48</accession>
<proteinExistence type="predicted"/>
<reference evidence="2 3" key="1">
    <citation type="journal article" date="2019" name="Nat. Ecol. Evol.">
        <title>Megaphylogeny resolves global patterns of mushroom evolution.</title>
        <authorList>
            <person name="Varga T."/>
            <person name="Krizsan K."/>
            <person name="Foldi C."/>
            <person name="Dima B."/>
            <person name="Sanchez-Garcia M."/>
            <person name="Sanchez-Ramirez S."/>
            <person name="Szollosi G.J."/>
            <person name="Szarkandi J.G."/>
            <person name="Papp V."/>
            <person name="Albert L."/>
            <person name="Andreopoulos W."/>
            <person name="Angelini C."/>
            <person name="Antonin V."/>
            <person name="Barry K.W."/>
            <person name="Bougher N.L."/>
            <person name="Buchanan P."/>
            <person name="Buyck B."/>
            <person name="Bense V."/>
            <person name="Catcheside P."/>
            <person name="Chovatia M."/>
            <person name="Cooper J."/>
            <person name="Damon W."/>
            <person name="Desjardin D."/>
            <person name="Finy P."/>
            <person name="Geml J."/>
            <person name="Haridas S."/>
            <person name="Hughes K."/>
            <person name="Justo A."/>
            <person name="Karasinski D."/>
            <person name="Kautmanova I."/>
            <person name="Kiss B."/>
            <person name="Kocsube S."/>
            <person name="Kotiranta H."/>
            <person name="LaButti K.M."/>
            <person name="Lechner B.E."/>
            <person name="Liimatainen K."/>
            <person name="Lipzen A."/>
            <person name="Lukacs Z."/>
            <person name="Mihaltcheva S."/>
            <person name="Morgado L.N."/>
            <person name="Niskanen T."/>
            <person name="Noordeloos M.E."/>
            <person name="Ohm R.A."/>
            <person name="Ortiz-Santana B."/>
            <person name="Ovrebo C."/>
            <person name="Racz N."/>
            <person name="Riley R."/>
            <person name="Savchenko A."/>
            <person name="Shiryaev A."/>
            <person name="Soop K."/>
            <person name="Spirin V."/>
            <person name="Szebenyi C."/>
            <person name="Tomsovsky M."/>
            <person name="Tulloss R.E."/>
            <person name="Uehling J."/>
            <person name="Grigoriev I.V."/>
            <person name="Vagvolgyi C."/>
            <person name="Papp T."/>
            <person name="Martin F.M."/>
            <person name="Miettinen O."/>
            <person name="Hibbett D.S."/>
            <person name="Nagy L.G."/>
        </authorList>
    </citation>
    <scope>NUCLEOTIDE SEQUENCE [LARGE SCALE GENOMIC DNA]</scope>
    <source>
        <strain evidence="2 3">FP101781</strain>
    </source>
</reference>
<comment type="caution">
    <text evidence="2">The sequence shown here is derived from an EMBL/GenBank/DDBJ whole genome shotgun (WGS) entry which is preliminary data.</text>
</comment>
<organism evidence="2 3">
    <name type="scientific">Coprinellus micaceus</name>
    <name type="common">Glistening ink-cap mushroom</name>
    <name type="synonym">Coprinus micaceus</name>
    <dbReference type="NCBI Taxonomy" id="71717"/>
    <lineage>
        <taxon>Eukaryota</taxon>
        <taxon>Fungi</taxon>
        <taxon>Dikarya</taxon>
        <taxon>Basidiomycota</taxon>
        <taxon>Agaricomycotina</taxon>
        <taxon>Agaricomycetes</taxon>
        <taxon>Agaricomycetidae</taxon>
        <taxon>Agaricales</taxon>
        <taxon>Agaricineae</taxon>
        <taxon>Psathyrellaceae</taxon>
        <taxon>Coprinellus</taxon>
    </lineage>
</organism>
<sequence length="70" mass="8065">MAGAGIRTMDFPQTSPAAKIPTRRRERVEVANALQLSHNPPSTRLERKLEQFRRRSVAKCLFVGCNWVKW</sequence>
<dbReference type="Proteomes" id="UP000298030">
    <property type="component" value="Unassembled WGS sequence"/>
</dbReference>
<name>A0A4Y7TF48_COPMI</name>
<evidence type="ECO:0000313" key="3">
    <source>
        <dbReference type="Proteomes" id="UP000298030"/>
    </source>
</evidence>
<dbReference type="AlphaFoldDB" id="A0A4Y7TF48"/>
<evidence type="ECO:0000256" key="1">
    <source>
        <dbReference type="SAM" id="MobiDB-lite"/>
    </source>
</evidence>